<feature type="compositionally biased region" description="Basic and acidic residues" evidence="5">
    <location>
        <begin position="145"/>
        <end position="155"/>
    </location>
</feature>
<accession>A0AAD4QZ24</accession>
<dbReference type="SUPFAM" id="SSF57850">
    <property type="entry name" value="RING/U-box"/>
    <property type="match status" value="1"/>
</dbReference>
<keyword evidence="1 3" id="KW-0863">Zinc-finger</keyword>
<feature type="domain" description="RING-type" evidence="6">
    <location>
        <begin position="5"/>
        <end position="45"/>
    </location>
</feature>
<dbReference type="Pfam" id="PF13639">
    <property type="entry name" value="zf-RING_2"/>
    <property type="match status" value="1"/>
</dbReference>
<dbReference type="InterPro" id="IPR001841">
    <property type="entry name" value="Znf_RING"/>
</dbReference>
<comment type="caution">
    <text evidence="7">The sequence shown here is derived from an EMBL/GenBank/DDBJ whole genome shotgun (WGS) entry which is preliminary data.</text>
</comment>
<sequence>MDLICGICMEKLGSEKEVCCLPCGHVKHIDCLKKWSEEQKNCPNCWKRFQPAAAIRKRLYFDRDPNSDNQTSGENNETEQDDSGLATNEALKQQLEESKAEVDASQTRIKDLEESIRELERKYQISEVQLEQSSERNRQLTAELHTSESKNRELEQELSNSQARIRDLEAKFDQTDVGQLVTFFEKKSENLKNCEVSRLQDSLKTKEIELENERKLRLDLYDQLDKKDAEVAKLSDENAKAMKDLLEIQRKLTVCEKQNYDIIQDNAEMEKQLVEWQRYHRNICDAAKFGDEISKESRANKLAKFARAASINGCLVGISNKKEWINNIEKDGREIALKKFEKFSREIHSIAHLWANGRVEAWFFEHLEYGNEALPVFEFCDGLFGENRSILACNQLEIKLTKSWPFSVVTNAAGHCNQLILKKAPPRLHQKLLDAFYERKLPEHIEVMLELYNKSTNTFIDELKNRRLEELARESTKVGLRINKSKTAWTHYFKTNQKLWLEGEEIQRVKTYTYLGQEQNQDHKEALEGEIKRRIKAGWLSYGNIKDMGPTDQRIYPPTNTSQGHSPGSPTSQVQMGRPRSKKRKRKMDKETIFWEPKDSKGKTIKAPQNWGKPERWKDKIIKKLRKNWHHVAMDREKYRALCDDTFAPKQHG</sequence>
<feature type="region of interest" description="Disordered" evidence="5">
    <location>
        <begin position="549"/>
        <end position="592"/>
    </location>
</feature>
<dbReference type="GO" id="GO:0036297">
    <property type="term" value="P:interstrand cross-link repair"/>
    <property type="evidence" value="ECO:0007669"/>
    <property type="project" value="InterPro"/>
</dbReference>
<name>A0AAD4QZ24_9BILA</name>
<dbReference type="InterPro" id="IPR013083">
    <property type="entry name" value="Znf_RING/FYVE/PHD"/>
</dbReference>
<evidence type="ECO:0000256" key="2">
    <source>
        <dbReference type="ARBA" id="ARBA00022833"/>
    </source>
</evidence>
<dbReference type="PANTHER" id="PTHR16047">
    <property type="entry name" value="RFWD3 PROTEIN"/>
    <property type="match status" value="1"/>
</dbReference>
<keyword evidence="4" id="KW-0175">Coiled coil</keyword>
<evidence type="ECO:0000256" key="5">
    <source>
        <dbReference type="SAM" id="MobiDB-lite"/>
    </source>
</evidence>
<feature type="region of interest" description="Disordered" evidence="5">
    <location>
        <begin position="63"/>
        <end position="84"/>
    </location>
</feature>
<dbReference type="GO" id="GO:0016567">
    <property type="term" value="P:protein ubiquitination"/>
    <property type="evidence" value="ECO:0007669"/>
    <property type="project" value="InterPro"/>
</dbReference>
<keyword evidence="2" id="KW-0862">Zinc</keyword>
<proteinExistence type="predicted"/>
<dbReference type="PROSITE" id="PS50089">
    <property type="entry name" value="ZF_RING_2"/>
    <property type="match status" value="1"/>
</dbReference>
<protein>
    <submittedName>
        <fullName evidence="7">Ring finger domain-containing protein</fullName>
    </submittedName>
</protein>
<dbReference type="InterPro" id="IPR037381">
    <property type="entry name" value="RFWD3"/>
</dbReference>
<feature type="region of interest" description="Disordered" evidence="5">
    <location>
        <begin position="130"/>
        <end position="158"/>
    </location>
</feature>
<keyword evidence="8" id="KW-1185">Reference proteome</keyword>
<dbReference type="SMART" id="SM00184">
    <property type="entry name" value="RING"/>
    <property type="match status" value="1"/>
</dbReference>
<evidence type="ECO:0000256" key="3">
    <source>
        <dbReference type="PROSITE-ProRule" id="PRU00175"/>
    </source>
</evidence>
<dbReference type="SUPFAM" id="SSF57997">
    <property type="entry name" value="Tropomyosin"/>
    <property type="match status" value="1"/>
</dbReference>
<organism evidence="7 8">
    <name type="scientific">Ditylenchus destructor</name>
    <dbReference type="NCBI Taxonomy" id="166010"/>
    <lineage>
        <taxon>Eukaryota</taxon>
        <taxon>Metazoa</taxon>
        <taxon>Ecdysozoa</taxon>
        <taxon>Nematoda</taxon>
        <taxon>Chromadorea</taxon>
        <taxon>Rhabditida</taxon>
        <taxon>Tylenchina</taxon>
        <taxon>Tylenchomorpha</taxon>
        <taxon>Sphaerularioidea</taxon>
        <taxon>Anguinidae</taxon>
        <taxon>Anguininae</taxon>
        <taxon>Ditylenchus</taxon>
    </lineage>
</organism>
<feature type="compositionally biased region" description="Polar residues" evidence="5">
    <location>
        <begin position="558"/>
        <end position="575"/>
    </location>
</feature>
<dbReference type="PANTHER" id="PTHR16047:SF7">
    <property type="entry name" value="E3 UBIQUITIN-PROTEIN LIGASE RFWD3"/>
    <property type="match status" value="1"/>
</dbReference>
<evidence type="ECO:0000313" key="7">
    <source>
        <dbReference type="EMBL" id="KAI1699354.1"/>
    </source>
</evidence>
<gene>
    <name evidence="7" type="ORF">DdX_17381</name>
</gene>
<dbReference type="Gene3D" id="3.30.40.10">
    <property type="entry name" value="Zinc/RING finger domain, C3HC4 (zinc finger)"/>
    <property type="match status" value="1"/>
</dbReference>
<evidence type="ECO:0000256" key="1">
    <source>
        <dbReference type="ARBA" id="ARBA00022771"/>
    </source>
</evidence>
<dbReference type="Proteomes" id="UP001201812">
    <property type="component" value="Unassembled WGS sequence"/>
</dbReference>
<dbReference type="CDD" id="cd16448">
    <property type="entry name" value="RING-H2"/>
    <property type="match status" value="1"/>
</dbReference>
<feature type="coiled-coil region" evidence="4">
    <location>
        <begin position="196"/>
        <end position="251"/>
    </location>
</feature>
<dbReference type="GO" id="GO:0004842">
    <property type="term" value="F:ubiquitin-protein transferase activity"/>
    <property type="evidence" value="ECO:0007669"/>
    <property type="project" value="InterPro"/>
</dbReference>
<reference evidence="7" key="1">
    <citation type="submission" date="2022-01" db="EMBL/GenBank/DDBJ databases">
        <title>Genome Sequence Resource for Two Populations of Ditylenchus destructor, the Migratory Endoparasitic Phytonematode.</title>
        <authorList>
            <person name="Zhang H."/>
            <person name="Lin R."/>
            <person name="Xie B."/>
        </authorList>
    </citation>
    <scope>NUCLEOTIDE SEQUENCE</scope>
    <source>
        <strain evidence="7">BazhouSP</strain>
    </source>
</reference>
<evidence type="ECO:0000256" key="4">
    <source>
        <dbReference type="SAM" id="Coils"/>
    </source>
</evidence>
<dbReference type="GO" id="GO:0005634">
    <property type="term" value="C:nucleus"/>
    <property type="evidence" value="ECO:0007669"/>
    <property type="project" value="InterPro"/>
</dbReference>
<evidence type="ECO:0000313" key="8">
    <source>
        <dbReference type="Proteomes" id="UP001201812"/>
    </source>
</evidence>
<evidence type="ECO:0000259" key="6">
    <source>
        <dbReference type="PROSITE" id="PS50089"/>
    </source>
</evidence>
<dbReference type="GO" id="GO:0008270">
    <property type="term" value="F:zinc ion binding"/>
    <property type="evidence" value="ECO:0007669"/>
    <property type="project" value="UniProtKB-KW"/>
</dbReference>
<dbReference type="EMBL" id="JAKKPZ010000182">
    <property type="protein sequence ID" value="KAI1699354.1"/>
    <property type="molecule type" value="Genomic_DNA"/>
</dbReference>
<dbReference type="AlphaFoldDB" id="A0AAD4QZ24"/>
<keyword evidence="1 3" id="KW-0479">Metal-binding</keyword>